<gene>
    <name evidence="1" type="ORF">PAPOLLO_LOCUS18340</name>
</gene>
<comment type="caution">
    <text evidence="1">The sequence shown here is derived from an EMBL/GenBank/DDBJ whole genome shotgun (WGS) entry which is preliminary data.</text>
</comment>
<name>A0A8S3XKJ1_PARAO</name>
<keyword evidence="2" id="KW-1185">Reference proteome</keyword>
<organism evidence="1 2">
    <name type="scientific">Parnassius apollo</name>
    <name type="common">Apollo butterfly</name>
    <name type="synonym">Papilio apollo</name>
    <dbReference type="NCBI Taxonomy" id="110799"/>
    <lineage>
        <taxon>Eukaryota</taxon>
        <taxon>Metazoa</taxon>
        <taxon>Ecdysozoa</taxon>
        <taxon>Arthropoda</taxon>
        <taxon>Hexapoda</taxon>
        <taxon>Insecta</taxon>
        <taxon>Pterygota</taxon>
        <taxon>Neoptera</taxon>
        <taxon>Endopterygota</taxon>
        <taxon>Lepidoptera</taxon>
        <taxon>Glossata</taxon>
        <taxon>Ditrysia</taxon>
        <taxon>Papilionoidea</taxon>
        <taxon>Papilionidae</taxon>
        <taxon>Parnassiinae</taxon>
        <taxon>Parnassini</taxon>
        <taxon>Parnassius</taxon>
        <taxon>Parnassius</taxon>
    </lineage>
</organism>
<protein>
    <submittedName>
        <fullName evidence="1">(apollo) hypothetical protein</fullName>
    </submittedName>
</protein>
<dbReference type="EMBL" id="CAJQZP010001172">
    <property type="protein sequence ID" value="CAG5025268.1"/>
    <property type="molecule type" value="Genomic_DNA"/>
</dbReference>
<dbReference type="Proteomes" id="UP000691718">
    <property type="component" value="Unassembled WGS sequence"/>
</dbReference>
<evidence type="ECO:0000313" key="2">
    <source>
        <dbReference type="Proteomes" id="UP000691718"/>
    </source>
</evidence>
<reference evidence="1" key="1">
    <citation type="submission" date="2021-04" db="EMBL/GenBank/DDBJ databases">
        <authorList>
            <person name="Tunstrom K."/>
        </authorList>
    </citation>
    <scope>NUCLEOTIDE SEQUENCE</scope>
</reference>
<evidence type="ECO:0000313" key="1">
    <source>
        <dbReference type="EMBL" id="CAG5025268.1"/>
    </source>
</evidence>
<dbReference type="OrthoDB" id="10035668at2759"/>
<sequence length="138" mass="15791">MPKNVFAKTFADTWQETNPEIIIKCFKKSGIYSFNRNVVPVDKFKSEAYKRYLKKKAEHSQGLLDPRNPKSLKELCVLVFNDEFYSSEAPNHAGKEVSTLSQNDFGSEYVTFLSQLSKKDYTCQPFVVNDASDSLKCL</sequence>
<accession>A0A8S3XKJ1</accession>
<dbReference type="AlphaFoldDB" id="A0A8S3XKJ1"/>
<proteinExistence type="predicted"/>